<dbReference type="Proteomes" id="UP000285625">
    <property type="component" value="Unassembled WGS sequence"/>
</dbReference>
<dbReference type="PANTHER" id="PTHR43279:SF1">
    <property type="entry name" value="CATECHOL-2,3-DIOXYGENASE"/>
    <property type="match status" value="1"/>
</dbReference>
<proteinExistence type="predicted"/>
<dbReference type="InterPro" id="IPR037523">
    <property type="entry name" value="VOC_core"/>
</dbReference>
<dbReference type="PROSITE" id="PS51819">
    <property type="entry name" value="VOC"/>
    <property type="match status" value="1"/>
</dbReference>
<dbReference type="RefSeq" id="WP_107632616.1">
    <property type="nucleotide sequence ID" value="NZ_CP170216.1"/>
</dbReference>
<dbReference type="Pfam" id="PF00903">
    <property type="entry name" value="Glyoxalase"/>
    <property type="match status" value="1"/>
</dbReference>
<organism evidence="1 2">
    <name type="scientific">Staphylococcus hyicus</name>
    <dbReference type="NCBI Taxonomy" id="1284"/>
    <lineage>
        <taxon>Bacteria</taxon>
        <taxon>Bacillati</taxon>
        <taxon>Bacillota</taxon>
        <taxon>Bacilli</taxon>
        <taxon>Bacillales</taxon>
        <taxon>Staphylococcaceae</taxon>
        <taxon>Staphylococcus</taxon>
    </lineage>
</organism>
<dbReference type="SUPFAM" id="SSF54593">
    <property type="entry name" value="Glyoxalase/Bleomycin resistance protein/Dihydroxybiphenyl dioxygenase"/>
    <property type="match status" value="2"/>
</dbReference>
<accession>A0A2T4R889</accession>
<sequence>MNFHNSNTMHVNRITINVKDLNNQKTFYHTILGMPIKYETASKLVLAIGDSGDELVLNLLENGRTAKSHEAGLFHLALLLDRVEQLGAFMRHIDSHNIRFGGGDHLVSQAIYFNDYEGNGIEVYVDRAFSEWEWNQENVKMDTLPLDVAGILQHAHDTIWEGMKTGARIGHLHLKAADLENGKKFYESMGFKLVSTFPKALFMSDHRYHHHIALNTWQSYSKRIRANETYGLTSFNIVKYDATTQTLSTPEGLIMTINMASNTKAETN</sequence>
<comment type="caution">
    <text evidence="1">The sequence shown here is derived from an EMBL/GenBank/DDBJ whole genome shotgun (WGS) entry which is preliminary data.</text>
</comment>
<name>A0A2T4R889_STAHY</name>
<dbReference type="PANTHER" id="PTHR43279">
    <property type="entry name" value="CATECHOL-2,3-DIOXYGENASE"/>
    <property type="match status" value="1"/>
</dbReference>
<dbReference type="EMBL" id="QXVO01000002">
    <property type="protein sequence ID" value="RIO47638.1"/>
    <property type="molecule type" value="Genomic_DNA"/>
</dbReference>
<dbReference type="STRING" id="1284.SHYC_09860"/>
<dbReference type="AlphaFoldDB" id="A0A2T4R889"/>
<protein>
    <submittedName>
        <fullName evidence="1">VOC family protein</fullName>
    </submittedName>
</protein>
<evidence type="ECO:0000313" key="2">
    <source>
        <dbReference type="Proteomes" id="UP000285625"/>
    </source>
</evidence>
<evidence type="ECO:0000313" key="1">
    <source>
        <dbReference type="EMBL" id="RIO47638.1"/>
    </source>
</evidence>
<dbReference type="Gene3D" id="3.10.180.10">
    <property type="entry name" value="2,3-Dihydroxybiphenyl 1,2-Dioxygenase, domain 1"/>
    <property type="match status" value="2"/>
</dbReference>
<reference evidence="1 2" key="1">
    <citation type="journal article" date="2016" name="Front. Microbiol.">
        <title>Comprehensive Phylogenetic Analysis of Bovine Non-aureus Staphylococci Species Based on Whole-Genome Sequencing.</title>
        <authorList>
            <person name="Naushad S."/>
            <person name="Barkema H.W."/>
            <person name="Luby C."/>
            <person name="Condas L.A."/>
            <person name="Nobrega D.B."/>
            <person name="Carson D.A."/>
            <person name="De Buck J."/>
        </authorList>
    </citation>
    <scope>NUCLEOTIDE SEQUENCE [LARGE SCALE GENOMIC DNA]</scope>
    <source>
        <strain evidence="1 2">SNUC 5959</strain>
    </source>
</reference>
<dbReference type="InterPro" id="IPR029068">
    <property type="entry name" value="Glyas_Bleomycin-R_OHBP_Dase"/>
</dbReference>
<gene>
    <name evidence="1" type="ORF">BUZ57_01140</name>
</gene>
<dbReference type="InterPro" id="IPR004360">
    <property type="entry name" value="Glyas_Fos-R_dOase_dom"/>
</dbReference>